<dbReference type="AlphaFoldDB" id="A0A2M7VBN5"/>
<dbReference type="EMBL" id="PFPL01000019">
    <property type="protein sequence ID" value="PIZ96526.1"/>
    <property type="molecule type" value="Genomic_DNA"/>
</dbReference>
<reference evidence="2" key="1">
    <citation type="submission" date="2017-09" db="EMBL/GenBank/DDBJ databases">
        <title>Depth-based differentiation of microbial function through sediment-hosted aquifers and enrichment of novel symbionts in the deep terrestrial subsurface.</title>
        <authorList>
            <person name="Probst A.J."/>
            <person name="Ladd B."/>
            <person name="Jarett J.K."/>
            <person name="Geller-Mcgrath D.E."/>
            <person name="Sieber C.M.K."/>
            <person name="Emerson J.B."/>
            <person name="Anantharaman K."/>
            <person name="Thomas B.C."/>
            <person name="Malmstrom R."/>
            <person name="Stieglmeier M."/>
            <person name="Klingl A."/>
            <person name="Woyke T."/>
            <person name="Ryan C.M."/>
            <person name="Banfield J.F."/>
        </authorList>
    </citation>
    <scope>NUCLEOTIDE SEQUENCE [LARGE SCALE GENOMIC DNA]</scope>
</reference>
<proteinExistence type="predicted"/>
<accession>A0A2M7VBN5</accession>
<sequence>MYFRTRFEARGSLLVVLLVLLDADGGEEALLRPVVTVVDAVIDEVGAEELLVVLHLVAEVVSPVPGEVLHRVVPLAVFVRAFRLVEVGTEADDQIDLLHVPRELDQEGQVLGRGHRPEVVLRHEVQDVLVRRQLDGVTPDEQDLDVVGQLDLAAEVVEMPVVHFDLLIEKFDPLADGEVGGHVNRMYGDLH</sequence>
<organism evidence="1 2">
    <name type="scientific">Candidatus Magasanikbacteria bacterium CG_4_10_14_0_2_um_filter_33_14</name>
    <dbReference type="NCBI Taxonomy" id="1974636"/>
    <lineage>
        <taxon>Bacteria</taxon>
        <taxon>Candidatus Magasanikiibacteriota</taxon>
    </lineage>
</organism>
<gene>
    <name evidence="1" type="ORF">COX80_01125</name>
</gene>
<protein>
    <submittedName>
        <fullName evidence="1">Uncharacterized protein</fullName>
    </submittedName>
</protein>
<dbReference type="Proteomes" id="UP000231453">
    <property type="component" value="Unassembled WGS sequence"/>
</dbReference>
<comment type="caution">
    <text evidence="1">The sequence shown here is derived from an EMBL/GenBank/DDBJ whole genome shotgun (WGS) entry which is preliminary data.</text>
</comment>
<name>A0A2M7VBN5_9BACT</name>
<evidence type="ECO:0000313" key="2">
    <source>
        <dbReference type="Proteomes" id="UP000231453"/>
    </source>
</evidence>
<evidence type="ECO:0000313" key="1">
    <source>
        <dbReference type="EMBL" id="PIZ96526.1"/>
    </source>
</evidence>